<evidence type="ECO:0000313" key="15">
    <source>
        <dbReference type="Proteomes" id="UP000592294"/>
    </source>
</evidence>
<dbReference type="GO" id="GO:0006749">
    <property type="term" value="P:glutathione metabolic process"/>
    <property type="evidence" value="ECO:0007669"/>
    <property type="project" value="InterPro"/>
</dbReference>
<comment type="similarity">
    <text evidence="1 11">Belongs to the class-I pyridine nucleotide-disulfide oxidoreductase family.</text>
</comment>
<dbReference type="GO" id="GO:0034599">
    <property type="term" value="P:cellular response to oxidative stress"/>
    <property type="evidence" value="ECO:0007669"/>
    <property type="project" value="TreeGrafter"/>
</dbReference>
<dbReference type="GO" id="GO:0050661">
    <property type="term" value="F:NADP binding"/>
    <property type="evidence" value="ECO:0007669"/>
    <property type="project" value="InterPro"/>
</dbReference>
<feature type="disulfide bond" description="Redox-active" evidence="10">
    <location>
        <begin position="42"/>
        <end position="47"/>
    </location>
</feature>
<dbReference type="InterPro" id="IPR016156">
    <property type="entry name" value="FAD/NAD-linked_Rdtase_dimer_sf"/>
</dbReference>
<dbReference type="InterPro" id="IPR046952">
    <property type="entry name" value="GSHR/TRXR-like"/>
</dbReference>
<evidence type="ECO:0000313" key="14">
    <source>
        <dbReference type="EMBL" id="NVZ11003.1"/>
    </source>
</evidence>
<feature type="active site" description="Proton acceptor" evidence="8">
    <location>
        <position position="437"/>
    </location>
</feature>
<feature type="domain" description="Pyridine nucleotide-disulphide oxidoreductase dimerisation" evidence="12">
    <location>
        <begin position="338"/>
        <end position="446"/>
    </location>
</feature>
<gene>
    <name evidence="14" type="primary">gorA</name>
    <name evidence="14" type="ORF">HW932_17230</name>
</gene>
<keyword evidence="3 11" id="KW-0285">Flavoprotein</keyword>
<sequence length="459" mass="49077">MSQHFDLIAIGGGSGGLAVAEKAAQFGKRVALIEGAKLGGTCVNVGCVPKKVMWYAANLAAAVADAPDYGVRVQSQGFDWAKLVAGRNRYIADINGYWDGYAERLGLTRIDGFARFVDARTVAVGDQHYTADHIVIATGGRPIVPRMPGAELGITSDGFFALDEQPKRVAIIGGGYIGVELAGVLSALGTEITIVALEDRMLALFDPLISETLAENMKLHGIDMHLQFEVAGIERDEQGLVLAARDGQRLTGFDQVIWAVGRAPNTRELNLEAAGITVERSGVIPTDAYQNTTVPGIYAIGDIAGREPLTPVAIAAGRRLAERLFNDKPELKLDYENVPTVVFAHPPIGKVGLTEPEARERYGDTLTIYETSFTPMRYSLNAHGPKTAMKLVCAGEDEKVVGIHLIGDGVDEMMQGFGVAVKMGATKADLDNTVAIHPCSAEELVTLKVPVRRPGQSKT</sequence>
<evidence type="ECO:0000256" key="2">
    <source>
        <dbReference type="ARBA" id="ARBA00011738"/>
    </source>
</evidence>
<evidence type="ECO:0000256" key="1">
    <source>
        <dbReference type="ARBA" id="ARBA00007532"/>
    </source>
</evidence>
<dbReference type="InterPro" id="IPR001100">
    <property type="entry name" value="Pyr_nuc-diS_OxRdtase"/>
</dbReference>
<dbReference type="FunFam" id="3.30.390.30:FF:000003">
    <property type="entry name" value="Glutathione reductase"/>
    <property type="match status" value="1"/>
</dbReference>
<dbReference type="InterPro" id="IPR006322">
    <property type="entry name" value="Glutathione_Rdtase_euk/bac"/>
</dbReference>
<evidence type="ECO:0000256" key="7">
    <source>
        <dbReference type="ARBA" id="ARBA00023284"/>
    </source>
</evidence>
<feature type="domain" description="FAD/NAD(P)-binding" evidence="13">
    <location>
        <begin position="6"/>
        <end position="317"/>
    </location>
</feature>
<feature type="binding site" evidence="9">
    <location>
        <position position="302"/>
    </location>
    <ligand>
        <name>FAD</name>
        <dbReference type="ChEBI" id="CHEBI:57692"/>
    </ligand>
</feature>
<dbReference type="Pfam" id="PF02852">
    <property type="entry name" value="Pyr_redox_dim"/>
    <property type="match status" value="1"/>
</dbReference>
<dbReference type="Proteomes" id="UP000592294">
    <property type="component" value="Unassembled WGS sequence"/>
</dbReference>
<accession>A0A850RQ28</accession>
<keyword evidence="7 11" id="KW-0676">Redox-active center</keyword>
<dbReference type="GO" id="GO:0045454">
    <property type="term" value="P:cell redox homeostasis"/>
    <property type="evidence" value="ECO:0007669"/>
    <property type="project" value="InterPro"/>
</dbReference>
<comment type="caution">
    <text evidence="14">The sequence shown here is derived from an EMBL/GenBank/DDBJ whole genome shotgun (WGS) entry which is preliminary data.</text>
</comment>
<keyword evidence="6" id="KW-1015">Disulfide bond</keyword>
<proteinExistence type="inferred from homology"/>
<dbReference type="FunFam" id="3.50.50.60:FF:000235">
    <property type="entry name" value="Glutathione reductase"/>
    <property type="match status" value="1"/>
</dbReference>
<dbReference type="NCBIfam" id="NF004776">
    <property type="entry name" value="PRK06116.1"/>
    <property type="match status" value="1"/>
</dbReference>
<reference evidence="14 15" key="1">
    <citation type="submission" date="2020-06" db="EMBL/GenBank/DDBJ databases">
        <title>Whole-genome sequence of Allochromatium humboldtianum DSM 21881, type strain.</title>
        <authorList>
            <person name="Kyndt J.A."/>
            <person name="Meyer T.E."/>
        </authorList>
    </citation>
    <scope>NUCLEOTIDE SEQUENCE [LARGE SCALE GENOMIC DNA]</scope>
    <source>
        <strain evidence="14 15">DSM 21881</strain>
    </source>
</reference>
<dbReference type="GO" id="GO:0050660">
    <property type="term" value="F:flavin adenine dinucleotide binding"/>
    <property type="evidence" value="ECO:0007669"/>
    <property type="project" value="InterPro"/>
</dbReference>
<evidence type="ECO:0000256" key="5">
    <source>
        <dbReference type="ARBA" id="ARBA00023002"/>
    </source>
</evidence>
<dbReference type="NCBIfam" id="TIGR01421">
    <property type="entry name" value="gluta_reduc_1"/>
    <property type="match status" value="1"/>
</dbReference>
<evidence type="ECO:0000256" key="4">
    <source>
        <dbReference type="ARBA" id="ARBA00022827"/>
    </source>
</evidence>
<evidence type="ECO:0000259" key="13">
    <source>
        <dbReference type="Pfam" id="PF07992"/>
    </source>
</evidence>
<dbReference type="EMBL" id="JABZEO010000014">
    <property type="protein sequence ID" value="NVZ11003.1"/>
    <property type="molecule type" value="Genomic_DNA"/>
</dbReference>
<dbReference type="PANTHER" id="PTHR42737">
    <property type="entry name" value="GLUTATHIONE REDUCTASE"/>
    <property type="match status" value="1"/>
</dbReference>
<name>A0A850RQ28_9GAMM</name>
<dbReference type="InterPro" id="IPR012999">
    <property type="entry name" value="Pyr_OxRdtase_I_AS"/>
</dbReference>
<comment type="subunit">
    <text evidence="2">Homodimer.</text>
</comment>
<dbReference type="RefSeq" id="WP_176977726.1">
    <property type="nucleotide sequence ID" value="NZ_JABZEO010000014.1"/>
</dbReference>
<evidence type="ECO:0000256" key="8">
    <source>
        <dbReference type="PIRSR" id="PIRSR000350-2"/>
    </source>
</evidence>
<feature type="binding site" evidence="9">
    <location>
        <position position="261"/>
    </location>
    <ligand>
        <name>NAD(+)</name>
        <dbReference type="ChEBI" id="CHEBI:57540"/>
    </ligand>
</feature>
<dbReference type="Pfam" id="PF07992">
    <property type="entry name" value="Pyr_redox_2"/>
    <property type="match status" value="1"/>
</dbReference>
<dbReference type="PANTHER" id="PTHR42737:SF2">
    <property type="entry name" value="GLUTATHIONE REDUCTASE"/>
    <property type="match status" value="1"/>
</dbReference>
<dbReference type="GO" id="GO:0005829">
    <property type="term" value="C:cytosol"/>
    <property type="evidence" value="ECO:0007669"/>
    <property type="project" value="TreeGrafter"/>
</dbReference>
<dbReference type="AlphaFoldDB" id="A0A850RQ28"/>
<dbReference type="InterPro" id="IPR004099">
    <property type="entry name" value="Pyr_nucl-diS_OxRdtase_dimer"/>
</dbReference>
<dbReference type="SUPFAM" id="SSF55424">
    <property type="entry name" value="FAD/NAD-linked reductases, dimerisation (C-terminal) domain"/>
    <property type="match status" value="1"/>
</dbReference>
<dbReference type="PROSITE" id="PS00076">
    <property type="entry name" value="PYRIDINE_REDOX_1"/>
    <property type="match status" value="1"/>
</dbReference>
<evidence type="ECO:0000256" key="9">
    <source>
        <dbReference type="PIRSR" id="PIRSR000350-3"/>
    </source>
</evidence>
<dbReference type="InterPro" id="IPR036188">
    <property type="entry name" value="FAD/NAD-bd_sf"/>
</dbReference>
<protein>
    <submittedName>
        <fullName evidence="14">Glutathione-disulfide reductase</fullName>
        <ecNumber evidence="14">1.8.1.7</ecNumber>
    </submittedName>
</protein>
<evidence type="ECO:0000259" key="12">
    <source>
        <dbReference type="Pfam" id="PF02852"/>
    </source>
</evidence>
<dbReference type="PRINTS" id="PR00368">
    <property type="entry name" value="FADPNR"/>
</dbReference>
<keyword evidence="5 11" id="KW-0560">Oxidoreductase</keyword>
<dbReference type="GO" id="GO:0004362">
    <property type="term" value="F:glutathione-disulfide reductase (NADPH) activity"/>
    <property type="evidence" value="ECO:0007669"/>
    <property type="project" value="UniProtKB-EC"/>
</dbReference>
<evidence type="ECO:0000256" key="11">
    <source>
        <dbReference type="RuleBase" id="RU003691"/>
    </source>
</evidence>
<dbReference type="Gene3D" id="3.50.50.60">
    <property type="entry name" value="FAD/NAD(P)-binding domain"/>
    <property type="match status" value="2"/>
</dbReference>
<comment type="cofactor">
    <cofactor evidence="9">
        <name>FAD</name>
        <dbReference type="ChEBI" id="CHEBI:57692"/>
    </cofactor>
    <text evidence="9">Binds 1 FAD per subunit.</text>
</comment>
<evidence type="ECO:0000256" key="6">
    <source>
        <dbReference type="ARBA" id="ARBA00023157"/>
    </source>
</evidence>
<keyword evidence="9" id="KW-0547">Nucleotide-binding</keyword>
<dbReference type="PRINTS" id="PR00411">
    <property type="entry name" value="PNDRDTASEI"/>
</dbReference>
<keyword evidence="4 9" id="KW-0274">FAD</keyword>
<dbReference type="EC" id="1.8.1.7" evidence="14"/>
<keyword evidence="9" id="KW-0520">NAD</keyword>
<dbReference type="SUPFAM" id="SSF51905">
    <property type="entry name" value="FAD/NAD(P)-binding domain"/>
    <property type="match status" value="1"/>
</dbReference>
<dbReference type="PIRSF" id="PIRSF000350">
    <property type="entry name" value="Mercury_reductase_MerA"/>
    <property type="match status" value="1"/>
</dbReference>
<evidence type="ECO:0000256" key="3">
    <source>
        <dbReference type="ARBA" id="ARBA00022630"/>
    </source>
</evidence>
<keyword evidence="15" id="KW-1185">Reference proteome</keyword>
<feature type="binding site" evidence="9">
    <location>
        <begin position="173"/>
        <end position="180"/>
    </location>
    <ligand>
        <name>NAD(+)</name>
        <dbReference type="ChEBI" id="CHEBI:57540"/>
    </ligand>
</feature>
<evidence type="ECO:0000256" key="10">
    <source>
        <dbReference type="PIRSR" id="PIRSR000350-4"/>
    </source>
</evidence>
<organism evidence="14 15">
    <name type="scientific">Allochromatium humboldtianum</name>
    <dbReference type="NCBI Taxonomy" id="504901"/>
    <lineage>
        <taxon>Bacteria</taxon>
        <taxon>Pseudomonadati</taxon>
        <taxon>Pseudomonadota</taxon>
        <taxon>Gammaproteobacteria</taxon>
        <taxon>Chromatiales</taxon>
        <taxon>Chromatiaceae</taxon>
        <taxon>Allochromatium</taxon>
    </lineage>
</organism>
<feature type="binding site" evidence="9">
    <location>
        <position position="51"/>
    </location>
    <ligand>
        <name>FAD</name>
        <dbReference type="ChEBI" id="CHEBI:57692"/>
    </ligand>
</feature>
<dbReference type="Gene3D" id="3.30.390.30">
    <property type="match status" value="1"/>
</dbReference>
<dbReference type="InterPro" id="IPR023753">
    <property type="entry name" value="FAD/NAD-binding_dom"/>
</dbReference>